<keyword evidence="1" id="KW-0805">Transcription regulation</keyword>
<dbReference type="PANTHER" id="PTHR30385:SF7">
    <property type="entry name" value="RNA POLYMERASE SIGMA FACTOR FLIA"/>
    <property type="match status" value="1"/>
</dbReference>
<dbReference type="InterPro" id="IPR007627">
    <property type="entry name" value="RNA_pol_sigma70_r2"/>
</dbReference>
<dbReference type="Gene3D" id="1.20.140.160">
    <property type="match status" value="1"/>
</dbReference>
<dbReference type="SUPFAM" id="SSF88946">
    <property type="entry name" value="Sigma2 domain of RNA polymerase sigma factors"/>
    <property type="match status" value="1"/>
</dbReference>
<dbReference type="PANTHER" id="PTHR30385">
    <property type="entry name" value="SIGMA FACTOR F FLAGELLAR"/>
    <property type="match status" value="1"/>
</dbReference>
<dbReference type="InterPro" id="IPR007630">
    <property type="entry name" value="RNA_pol_sigma70_r4"/>
</dbReference>
<dbReference type="InterPro" id="IPR014284">
    <property type="entry name" value="RNA_pol_sigma-70_dom"/>
</dbReference>
<dbReference type="InterPro" id="IPR000943">
    <property type="entry name" value="RNA_pol_sigma70"/>
</dbReference>
<dbReference type="EMBL" id="JAEEGA010000008">
    <property type="protein sequence ID" value="MBP1042032.1"/>
    <property type="molecule type" value="Genomic_DNA"/>
</dbReference>
<name>A0A940PCI5_9ENTE</name>
<dbReference type="GO" id="GO:0016987">
    <property type="term" value="F:sigma factor activity"/>
    <property type="evidence" value="ECO:0007669"/>
    <property type="project" value="UniProtKB-KW"/>
</dbReference>
<accession>A0A940PCI5</accession>
<dbReference type="GO" id="GO:0006352">
    <property type="term" value="P:DNA-templated transcription initiation"/>
    <property type="evidence" value="ECO:0007669"/>
    <property type="project" value="InterPro"/>
</dbReference>
<evidence type="ECO:0000256" key="2">
    <source>
        <dbReference type="ARBA" id="ARBA00023082"/>
    </source>
</evidence>
<dbReference type="AlphaFoldDB" id="A0A940PCI5"/>
<keyword evidence="3" id="KW-0238">DNA-binding</keyword>
<keyword evidence="2" id="KW-0731">Sigma factor</keyword>
<evidence type="ECO:0000256" key="1">
    <source>
        <dbReference type="ARBA" id="ARBA00023015"/>
    </source>
</evidence>
<reference evidence="6" key="1">
    <citation type="submission" date="2020-12" db="EMBL/GenBank/DDBJ databases">
        <title>Vagococcus allomyrinae sp. nov. and Enterococcus lavae sp. nov., isolated from the larvae of Allomyrina dichotoma.</title>
        <authorList>
            <person name="Lee S.D."/>
        </authorList>
    </citation>
    <scope>NUCLEOTIDE SEQUENCE</scope>
    <source>
        <strain evidence="6">BWB3-3</strain>
    </source>
</reference>
<evidence type="ECO:0000256" key="3">
    <source>
        <dbReference type="ARBA" id="ARBA00023125"/>
    </source>
</evidence>
<dbReference type="InterPro" id="IPR013324">
    <property type="entry name" value="RNA_pol_sigma_r3/r4-like"/>
</dbReference>
<sequence length="236" mass="27517">MYEIDYEQEIVKYLPFVERVVNRIDIKNREYDKDDLFNIGVIGLMDALKKFDVTKKVPFESYAYIRIRGAIIDEVRKTSRVSRTRMTNLEAFYRGKEAVEKRKMAAATDQEICEELGITDKQLSKIHETVHYLANISLEDTIFNNQGEVLELKDVIEDDQMLPFDDLLLDEERKGALNCAVKQLAEREQIILNLYYVEELTLKEIAEILDISIPRVSQLHGKILLKLKELIEGELE</sequence>
<comment type="caution">
    <text evidence="6">The sequence shown here is derived from an EMBL/GenBank/DDBJ whole genome shotgun (WGS) entry which is preliminary data.</text>
</comment>
<evidence type="ECO:0000313" key="6">
    <source>
        <dbReference type="EMBL" id="MBP1042032.1"/>
    </source>
</evidence>
<proteinExistence type="predicted"/>
<dbReference type="RefSeq" id="WP_209528821.1">
    <property type="nucleotide sequence ID" value="NZ_JAEEGA010000008.1"/>
</dbReference>
<dbReference type="PRINTS" id="PR00046">
    <property type="entry name" value="SIGMA70FCT"/>
</dbReference>
<dbReference type="GO" id="GO:0003899">
    <property type="term" value="F:DNA-directed RNA polymerase activity"/>
    <property type="evidence" value="ECO:0007669"/>
    <property type="project" value="InterPro"/>
</dbReference>
<evidence type="ECO:0000256" key="4">
    <source>
        <dbReference type="ARBA" id="ARBA00023163"/>
    </source>
</evidence>
<dbReference type="InterPro" id="IPR012845">
    <property type="entry name" value="RNA_pol_sigma_FliA_WhiG"/>
</dbReference>
<keyword evidence="7" id="KW-1185">Reference proteome</keyword>
<dbReference type="NCBIfam" id="TIGR02937">
    <property type="entry name" value="sigma70-ECF"/>
    <property type="match status" value="1"/>
</dbReference>
<feature type="domain" description="RNA polymerase sigma-70" evidence="5">
    <location>
        <begin position="201"/>
        <end position="227"/>
    </location>
</feature>
<dbReference type="Proteomes" id="UP000674938">
    <property type="component" value="Unassembled WGS sequence"/>
</dbReference>
<evidence type="ECO:0000259" key="5">
    <source>
        <dbReference type="PROSITE" id="PS00716"/>
    </source>
</evidence>
<dbReference type="Pfam" id="PF04542">
    <property type="entry name" value="Sigma70_r2"/>
    <property type="match status" value="1"/>
</dbReference>
<evidence type="ECO:0000313" key="7">
    <source>
        <dbReference type="Proteomes" id="UP000674938"/>
    </source>
</evidence>
<protein>
    <submittedName>
        <fullName evidence="6">FliA/WhiG family RNA polymerase sigma factor</fullName>
    </submittedName>
</protein>
<gene>
    <name evidence="6" type="ORF">I6N95_13505</name>
</gene>
<dbReference type="Pfam" id="PF04545">
    <property type="entry name" value="Sigma70_r4"/>
    <property type="match status" value="1"/>
</dbReference>
<dbReference type="NCBIfam" id="TIGR02479">
    <property type="entry name" value="FliA_WhiG"/>
    <property type="match status" value="1"/>
</dbReference>
<dbReference type="InterPro" id="IPR013325">
    <property type="entry name" value="RNA_pol_sigma_r2"/>
</dbReference>
<dbReference type="SUPFAM" id="SSF88659">
    <property type="entry name" value="Sigma3 and sigma4 domains of RNA polymerase sigma factors"/>
    <property type="match status" value="2"/>
</dbReference>
<organism evidence="6 7">
    <name type="scientific">Vagococcus allomyrinae</name>
    <dbReference type="NCBI Taxonomy" id="2794353"/>
    <lineage>
        <taxon>Bacteria</taxon>
        <taxon>Bacillati</taxon>
        <taxon>Bacillota</taxon>
        <taxon>Bacilli</taxon>
        <taxon>Lactobacillales</taxon>
        <taxon>Enterococcaceae</taxon>
        <taxon>Vagococcus</taxon>
    </lineage>
</organism>
<dbReference type="Gene3D" id="1.10.1740.10">
    <property type="match status" value="1"/>
</dbReference>
<dbReference type="GO" id="GO:0003677">
    <property type="term" value="F:DNA binding"/>
    <property type="evidence" value="ECO:0007669"/>
    <property type="project" value="UniProtKB-KW"/>
</dbReference>
<dbReference type="PROSITE" id="PS00716">
    <property type="entry name" value="SIGMA70_2"/>
    <property type="match status" value="1"/>
</dbReference>
<dbReference type="CDD" id="cd06171">
    <property type="entry name" value="Sigma70_r4"/>
    <property type="match status" value="1"/>
</dbReference>
<keyword evidence="4" id="KW-0804">Transcription</keyword>